<feature type="transmembrane region" description="Helical" evidence="1">
    <location>
        <begin position="28"/>
        <end position="49"/>
    </location>
</feature>
<dbReference type="EMBL" id="DSMV01000119">
    <property type="protein sequence ID" value="HDW51480.1"/>
    <property type="molecule type" value="Genomic_DNA"/>
</dbReference>
<keyword evidence="1" id="KW-0812">Transmembrane</keyword>
<organism evidence="2">
    <name type="scientific">Ammonifex degensii</name>
    <dbReference type="NCBI Taxonomy" id="42838"/>
    <lineage>
        <taxon>Bacteria</taxon>
        <taxon>Bacillati</taxon>
        <taxon>Bacillota</taxon>
        <taxon>Clostridia</taxon>
        <taxon>Thermoanaerobacterales</taxon>
        <taxon>Thermoanaerobacteraceae</taxon>
        <taxon>Ammonifex</taxon>
    </lineage>
</organism>
<dbReference type="NCBIfam" id="TIGR02867">
    <property type="entry name" value="spore_II_P"/>
    <property type="match status" value="1"/>
</dbReference>
<reference evidence="2" key="1">
    <citation type="journal article" date="2020" name="mSystems">
        <title>Genome- and Community-Level Interaction Insights into Carbon Utilization and Element Cycling Functions of Hydrothermarchaeota in Hydrothermal Sediment.</title>
        <authorList>
            <person name="Zhou Z."/>
            <person name="Liu Y."/>
            <person name="Xu W."/>
            <person name="Pan J."/>
            <person name="Luo Z.H."/>
            <person name="Li M."/>
        </authorList>
    </citation>
    <scope>NUCLEOTIDE SEQUENCE [LARGE SCALE GENOMIC DNA]</scope>
    <source>
        <strain evidence="2">SpSt-301</strain>
    </source>
</reference>
<name>A0A7C1F2Z4_9THEO</name>
<evidence type="ECO:0000256" key="1">
    <source>
        <dbReference type="SAM" id="Phobius"/>
    </source>
</evidence>
<keyword evidence="1" id="KW-1133">Transmembrane helix</keyword>
<dbReference type="InterPro" id="IPR010897">
    <property type="entry name" value="Spore_II_P"/>
</dbReference>
<evidence type="ECO:0000313" key="2">
    <source>
        <dbReference type="EMBL" id="HDW51480.1"/>
    </source>
</evidence>
<proteinExistence type="predicted"/>
<dbReference type="Pfam" id="PF07454">
    <property type="entry name" value="SpoIIP"/>
    <property type="match status" value="1"/>
</dbReference>
<comment type="caution">
    <text evidence="2">The sequence shown here is derived from an EMBL/GenBank/DDBJ whole genome shotgun (WGS) entry which is preliminary data.</text>
</comment>
<protein>
    <submittedName>
        <fullName evidence="2">Stage II sporulation protein P</fullName>
    </submittedName>
</protein>
<keyword evidence="1" id="KW-0472">Membrane</keyword>
<gene>
    <name evidence="2" type="ORF">ENQ35_01860</name>
</gene>
<sequence>MRVSSALRPPQCQAKENAEGELLLQRGLIGRTLFTGVVFAACLLGYWALGGAGVSLLREVWPPEEVVTSCFPLPAPVHSSPWELRLLLAVSRIFSGVEPTKAGLIKSVLPALPRAEALSLVATSPSTVPHAAPVRELGPAVGIYNTHTGETYVLTDGTERVKGRGKVVDVAEILAEELRRRGIRVLQSKKVHDTRYAISYLEAEKTVREMIYAAPEINALFDVHRDSHQPQGATTVAIQGKRVARVLIVVGSDRWQPFPTWRENLAFARRIETHAEHLYPGLCAGVRVKEGRYNQFLHPHALLLEIGGGVNNTFPEAVAAAELFLRGSG</sequence>
<dbReference type="AlphaFoldDB" id="A0A7C1F2Z4"/>
<accession>A0A7C1F2Z4</accession>